<dbReference type="GO" id="GO:0005524">
    <property type="term" value="F:ATP binding"/>
    <property type="evidence" value="ECO:0007669"/>
    <property type="project" value="UniProtKB-UniRule"/>
</dbReference>
<dbReference type="InterPro" id="IPR017441">
    <property type="entry name" value="Protein_kinase_ATP_BS"/>
</dbReference>
<feature type="chain" id="PRO_5003706755" description="Protein kinase domain-containing protein" evidence="9">
    <location>
        <begin position="24"/>
        <end position="645"/>
    </location>
</feature>
<dbReference type="Gene3D" id="1.10.510.10">
    <property type="entry name" value="Transferase(Phosphotransferase) domain 1"/>
    <property type="match status" value="1"/>
</dbReference>
<dbReference type="FunFam" id="3.30.200.20:FF:000039">
    <property type="entry name" value="receptor-like protein kinase FERONIA"/>
    <property type="match status" value="1"/>
</dbReference>
<dbReference type="EMBL" id="JX174446">
    <property type="protein sequence ID" value="AFN53675.1"/>
    <property type="molecule type" value="Genomic_DNA"/>
</dbReference>
<dbReference type="PANTHER" id="PTHR46146:SF1">
    <property type="entry name" value="SERINE_THREONINE-PROTEIN KINASE-LIKE PROTEIN CCR3"/>
    <property type="match status" value="1"/>
</dbReference>
<keyword evidence="8" id="KW-1133">Transmembrane helix</keyword>
<accession>I6XCS3</accession>
<keyword evidence="8" id="KW-0812">Transmembrane</keyword>
<keyword evidence="2" id="KW-0808">Transferase</keyword>
<evidence type="ECO:0000313" key="11">
    <source>
        <dbReference type="EMBL" id="AFN53675.1"/>
    </source>
</evidence>
<dbReference type="SMART" id="SM00220">
    <property type="entry name" value="S_TKc"/>
    <property type="match status" value="1"/>
</dbReference>
<evidence type="ECO:0000256" key="5">
    <source>
        <dbReference type="ARBA" id="ARBA00022840"/>
    </source>
</evidence>
<dbReference type="GO" id="GO:0004674">
    <property type="term" value="F:protein serine/threonine kinase activity"/>
    <property type="evidence" value="ECO:0007669"/>
    <property type="project" value="UniProtKB-KW"/>
</dbReference>
<feature type="transmembrane region" description="Helical" evidence="8">
    <location>
        <begin position="247"/>
        <end position="272"/>
    </location>
</feature>
<keyword evidence="9" id="KW-0732">Signal</keyword>
<dbReference type="SUPFAM" id="SSF50985">
    <property type="entry name" value="RCC1/BLIP-II"/>
    <property type="match status" value="1"/>
</dbReference>
<reference evidence="11" key="1">
    <citation type="journal article" date="2012" name="Plant J.">
        <title>The genome of flax (Linum usitatissimum) assembled de novo from short shotgun sequence reads.</title>
        <authorList>
            <person name="Wang Z."/>
            <person name="Hobson N."/>
            <person name="Galindo L."/>
            <person name="Zhu S."/>
            <person name="Shi D."/>
            <person name="McDill J."/>
            <person name="Yang L."/>
            <person name="Hawkins S."/>
            <person name="Neutelings G."/>
            <person name="Datla R."/>
            <person name="Lambert G."/>
            <person name="Galbraith D.W."/>
            <person name="Grassa C.J."/>
            <person name="Geraldes A."/>
            <person name="Cronk Q.C."/>
            <person name="Cullis C."/>
            <person name="Dash P.K."/>
            <person name="Kumar P.A."/>
            <person name="Cloutier S."/>
            <person name="Sharpe A.G."/>
            <person name="Wong G.K."/>
            <person name="Wang J."/>
            <person name="Deyholos M.K."/>
        </authorList>
    </citation>
    <scope>NUCLEOTIDE SEQUENCE</scope>
</reference>
<dbReference type="GO" id="GO:0042803">
    <property type="term" value="F:protein homodimerization activity"/>
    <property type="evidence" value="ECO:0007669"/>
    <property type="project" value="UniProtKB-ARBA"/>
</dbReference>
<dbReference type="AlphaFoldDB" id="I6XCS3"/>
<keyword evidence="5 6" id="KW-0067">ATP-binding</keyword>
<evidence type="ECO:0000256" key="9">
    <source>
        <dbReference type="SAM" id="SignalP"/>
    </source>
</evidence>
<evidence type="ECO:0000256" key="2">
    <source>
        <dbReference type="ARBA" id="ARBA00022679"/>
    </source>
</evidence>
<feature type="signal peptide" evidence="9">
    <location>
        <begin position="1"/>
        <end position="23"/>
    </location>
</feature>
<dbReference type="InterPro" id="IPR000719">
    <property type="entry name" value="Prot_kinase_dom"/>
</dbReference>
<evidence type="ECO:0000256" key="4">
    <source>
        <dbReference type="ARBA" id="ARBA00022777"/>
    </source>
</evidence>
<organism evidence="11">
    <name type="scientific">Linum usitatissimum</name>
    <name type="common">Flax</name>
    <name type="synonym">Linum humile</name>
    <dbReference type="NCBI Taxonomy" id="4006"/>
    <lineage>
        <taxon>Eukaryota</taxon>
        <taxon>Viridiplantae</taxon>
        <taxon>Streptophyta</taxon>
        <taxon>Embryophyta</taxon>
        <taxon>Tracheophyta</taxon>
        <taxon>Spermatophyta</taxon>
        <taxon>Magnoliopsida</taxon>
        <taxon>eudicotyledons</taxon>
        <taxon>Gunneridae</taxon>
        <taxon>Pentapetalae</taxon>
        <taxon>rosids</taxon>
        <taxon>fabids</taxon>
        <taxon>Malpighiales</taxon>
        <taxon>Linaceae</taxon>
        <taxon>Linum</taxon>
    </lineage>
</organism>
<sequence>MTAHHLTHFAFLLLTAFSSLASASTVAVTHTNPPTVCGIVAGQPTQYIQCFHYGQSTSIQPTNLSFESISGGLTFFCGLVSGGLSLLCWDIDDSGYYSTAFRPRRIYHSNTVALTDLTLGSSGQGIWEKNGLLTCWGRGVNRVQLNVTGNGGDSDSFESVFASSDFVCGLTTGNLTVTCWGIGWTDFDALCSGSGNICKSCPVHLPVAAPLPPILNIPPSTSPPPFEESGSAPPPAPPPPSGNPLPVAIVVLGSVGAFAGLCSIAFFVAGIVRQRNRNSVQPSSAAAAATTAAGIPAVPLSWRQRSGSSSKYTEYRTENFSLSELAVATDDFSPDNKIGTGSFGVVYKGKLADGREVAIKRGEATTRIKKLKEKESAFDSELALLSRLHHKHLVGLIGFCEEFNEHLLIYEYMANGALYDHLHRQKGQNDAVSTAGIILNSWKMRIKIALDASRGIEYLHNYAVPPIIHRDIKSSNILLDANWTARVSDFGLSLMGPENDGGQHFMSTKAVGTVGYIDPEYYVSNVLTTKSDIYGLGVVLLELLTGKRAVFRNGEEDGGGPIGIVEYAAPLILAGELEAVLDKRVGLPRSYEAEAVAIMAGLAAECVNLEGVERPDVVDVVGNLERAFGLCQEFQATFSSGSLSD</sequence>
<dbReference type="InterPro" id="IPR011009">
    <property type="entry name" value="Kinase-like_dom_sf"/>
</dbReference>
<dbReference type="PANTHER" id="PTHR46146">
    <property type="entry name" value="SERINE/THREONINE-PROTEIN KINASE-LIKE PROTEIN CCR4"/>
    <property type="match status" value="1"/>
</dbReference>
<keyword evidence="4" id="KW-0418">Kinase</keyword>
<dbReference type="PROSITE" id="PS00108">
    <property type="entry name" value="PROTEIN_KINASE_ST"/>
    <property type="match status" value="1"/>
</dbReference>
<keyword evidence="1" id="KW-0723">Serine/threonine-protein kinase</keyword>
<evidence type="ECO:0000256" key="6">
    <source>
        <dbReference type="PROSITE-ProRule" id="PRU10141"/>
    </source>
</evidence>
<evidence type="ECO:0000256" key="1">
    <source>
        <dbReference type="ARBA" id="ARBA00022527"/>
    </source>
</evidence>
<evidence type="ECO:0000259" key="10">
    <source>
        <dbReference type="PROSITE" id="PS50011"/>
    </source>
</evidence>
<proteinExistence type="predicted"/>
<keyword evidence="3 6" id="KW-0547">Nucleotide-binding</keyword>
<protein>
    <recommendedName>
        <fullName evidence="10">Protein kinase domain-containing protein</fullName>
    </recommendedName>
</protein>
<dbReference type="PROSITE" id="PS00107">
    <property type="entry name" value="PROTEIN_KINASE_ATP"/>
    <property type="match status" value="1"/>
</dbReference>
<name>I6XCS3_LINUS</name>
<dbReference type="SUPFAM" id="SSF56112">
    <property type="entry name" value="Protein kinase-like (PK-like)"/>
    <property type="match status" value="1"/>
</dbReference>
<keyword evidence="8" id="KW-0472">Membrane</keyword>
<evidence type="ECO:0000256" key="8">
    <source>
        <dbReference type="SAM" id="Phobius"/>
    </source>
</evidence>
<evidence type="ECO:0000256" key="3">
    <source>
        <dbReference type="ARBA" id="ARBA00022741"/>
    </source>
</evidence>
<dbReference type="InterPro" id="IPR008271">
    <property type="entry name" value="Ser/Thr_kinase_AS"/>
</dbReference>
<evidence type="ECO:0000256" key="7">
    <source>
        <dbReference type="SAM" id="MobiDB-lite"/>
    </source>
</evidence>
<feature type="domain" description="Protein kinase" evidence="10">
    <location>
        <begin position="332"/>
        <end position="628"/>
    </location>
</feature>
<feature type="region of interest" description="Disordered" evidence="7">
    <location>
        <begin position="216"/>
        <end position="240"/>
    </location>
</feature>
<dbReference type="PROSITE" id="PS50011">
    <property type="entry name" value="PROTEIN_KINASE_DOM"/>
    <property type="match status" value="1"/>
</dbReference>
<feature type="binding site" evidence="6">
    <location>
        <position position="370"/>
    </location>
    <ligand>
        <name>ATP</name>
        <dbReference type="ChEBI" id="CHEBI:30616"/>
    </ligand>
</feature>
<dbReference type="Pfam" id="PF00069">
    <property type="entry name" value="Pkinase"/>
    <property type="match status" value="1"/>
</dbReference>
<dbReference type="Gene3D" id="3.30.200.20">
    <property type="entry name" value="Phosphorylase Kinase, domain 1"/>
    <property type="match status" value="1"/>
</dbReference>
<dbReference type="InterPro" id="IPR009091">
    <property type="entry name" value="RCC1/BLIP-II"/>
</dbReference>